<dbReference type="PANTHER" id="PTHR43757">
    <property type="entry name" value="AMINOMETHYLTRANSFERASE"/>
    <property type="match status" value="1"/>
</dbReference>
<dbReference type="EMBL" id="BGPR01000485">
    <property type="protein sequence ID" value="GBM22718.1"/>
    <property type="molecule type" value="Genomic_DNA"/>
</dbReference>
<dbReference type="GO" id="GO:0005960">
    <property type="term" value="C:glycine cleavage complex"/>
    <property type="evidence" value="ECO:0007669"/>
    <property type="project" value="InterPro"/>
</dbReference>
<dbReference type="SUPFAM" id="SSF103025">
    <property type="entry name" value="Folate-binding domain"/>
    <property type="match status" value="1"/>
</dbReference>
<comment type="caution">
    <text evidence="12">The sequence shown here is derived from an EMBL/GenBank/DDBJ whole genome shotgun (WGS) entry which is preliminary data.</text>
</comment>
<feature type="domain" description="Aminomethyltransferase C-terminal" evidence="11">
    <location>
        <begin position="372"/>
        <end position="449"/>
    </location>
</feature>
<dbReference type="Pfam" id="PF08669">
    <property type="entry name" value="GCV_T_C"/>
    <property type="match status" value="1"/>
</dbReference>
<evidence type="ECO:0000256" key="1">
    <source>
        <dbReference type="ARBA" id="ARBA00008609"/>
    </source>
</evidence>
<organism evidence="12 13">
    <name type="scientific">Araneus ventricosus</name>
    <name type="common">Orbweaver spider</name>
    <name type="synonym">Epeira ventricosa</name>
    <dbReference type="NCBI Taxonomy" id="182803"/>
    <lineage>
        <taxon>Eukaryota</taxon>
        <taxon>Metazoa</taxon>
        <taxon>Ecdysozoa</taxon>
        <taxon>Arthropoda</taxon>
        <taxon>Chelicerata</taxon>
        <taxon>Arachnida</taxon>
        <taxon>Araneae</taxon>
        <taxon>Araneomorphae</taxon>
        <taxon>Entelegynae</taxon>
        <taxon>Araneoidea</taxon>
        <taxon>Araneidae</taxon>
        <taxon>Araneus</taxon>
    </lineage>
</organism>
<keyword evidence="8" id="KW-0496">Mitochondrion</keyword>
<dbReference type="InterPro" id="IPR029043">
    <property type="entry name" value="GcvT/YgfZ_C"/>
</dbReference>
<dbReference type="PANTHER" id="PTHR43757:SF2">
    <property type="entry name" value="AMINOMETHYLTRANSFERASE, MITOCHONDRIAL"/>
    <property type="match status" value="1"/>
</dbReference>
<reference evidence="12 13" key="1">
    <citation type="journal article" date="2019" name="Sci. Rep.">
        <title>Orb-weaving spider Araneus ventricosus genome elucidates the spidroin gene catalogue.</title>
        <authorList>
            <person name="Kono N."/>
            <person name="Nakamura H."/>
            <person name="Ohtoshi R."/>
            <person name="Moran D.A.P."/>
            <person name="Shinohara A."/>
            <person name="Yoshida Y."/>
            <person name="Fujiwara M."/>
            <person name="Mori M."/>
            <person name="Tomita M."/>
            <person name="Arakawa K."/>
        </authorList>
    </citation>
    <scope>NUCLEOTIDE SEQUENCE [LARGE SCALE GENOMIC DNA]</scope>
</reference>
<dbReference type="GO" id="GO:0005739">
    <property type="term" value="C:mitochondrion"/>
    <property type="evidence" value="ECO:0007669"/>
    <property type="project" value="UniProtKB-SubCell"/>
</dbReference>
<evidence type="ECO:0000259" key="10">
    <source>
        <dbReference type="Pfam" id="PF01571"/>
    </source>
</evidence>
<dbReference type="GO" id="GO:0008168">
    <property type="term" value="F:methyltransferase activity"/>
    <property type="evidence" value="ECO:0007669"/>
    <property type="project" value="UniProtKB-KW"/>
</dbReference>
<dbReference type="AlphaFoldDB" id="A0A4Y2E3V1"/>
<comment type="catalytic activity">
    <reaction evidence="6 8">
        <text>N(6)-[(R)-S(8)-aminomethyldihydrolipoyl]-L-lysyl-[protein] + (6S)-5,6,7,8-tetrahydrofolate = N(6)-[(R)-dihydrolipoyl]-L-lysyl-[protein] + (6R)-5,10-methylene-5,6,7,8-tetrahydrofolate + NH4(+)</text>
        <dbReference type="Rhea" id="RHEA:16945"/>
        <dbReference type="Rhea" id="RHEA-COMP:10475"/>
        <dbReference type="Rhea" id="RHEA-COMP:10492"/>
        <dbReference type="ChEBI" id="CHEBI:15636"/>
        <dbReference type="ChEBI" id="CHEBI:28938"/>
        <dbReference type="ChEBI" id="CHEBI:57453"/>
        <dbReference type="ChEBI" id="CHEBI:83100"/>
        <dbReference type="ChEBI" id="CHEBI:83143"/>
        <dbReference type="EC" id="2.1.2.10"/>
    </reaction>
</comment>
<keyword evidence="13" id="KW-1185">Reference proteome</keyword>
<evidence type="ECO:0000256" key="4">
    <source>
        <dbReference type="ARBA" id="ARBA00022679"/>
    </source>
</evidence>
<evidence type="ECO:0000256" key="6">
    <source>
        <dbReference type="ARBA" id="ARBA00047665"/>
    </source>
</evidence>
<dbReference type="FunFam" id="2.40.30.110:FF:000002">
    <property type="entry name" value="Aminomethyltransferase"/>
    <property type="match status" value="1"/>
</dbReference>
<evidence type="ECO:0000256" key="9">
    <source>
        <dbReference type="SAM" id="MobiDB-lite"/>
    </source>
</evidence>
<dbReference type="NCBIfam" id="NF001567">
    <property type="entry name" value="PRK00389.1"/>
    <property type="match status" value="1"/>
</dbReference>
<dbReference type="InterPro" id="IPR006222">
    <property type="entry name" value="GCVT_N"/>
</dbReference>
<name>A0A4Y2E3V1_ARAVE</name>
<dbReference type="InterPro" id="IPR006223">
    <property type="entry name" value="GcvT"/>
</dbReference>
<feature type="domain" description="GCVT N-terminal" evidence="10">
    <location>
        <begin position="88"/>
        <end position="348"/>
    </location>
</feature>
<dbReference type="FunFam" id="3.30.70.1400:FF:000001">
    <property type="entry name" value="Aminomethyltransferase"/>
    <property type="match status" value="1"/>
</dbReference>
<sequence>MASSTAEPAPPLQAPAPHQREDIRPLRMAWYGIHGGSSVESGFEPGALRSKAETLPSGHSGPLAFHNTIRQASTASHPKDDSLKKLPLHEIHVKHGAKFGEFAGYKMPLSYQGQSIVDSHLYTRKEVSAFDVSHMLQTFIRGKNCIEFLEGLVVADIKNLTQNQGVLTLMTNNRGGIIDDMIISKLDDETLYVVSNAGHAEKVLNQLKSSVKDFNAKGFQVEIDVPKDLSLLAFQGPKSAELMQILVEVDIRDLPFMYTTEGSAITRLKTRITRCGYTGEDGFELSMQTDHAQVFLDYVLPNYKDEVWLAGLGARDTLRLEAGLCLAGTDFNEDITPIQAGLAWTIGKRRRAEGGFPGSDIILKELKDKPERKRVGFTSKGPCPRGGAEIKSSEGVVIGKVTSGCYSPCLQHNIGMGYVESQFAKTGTELLFDIYKKQVKGVVSKMPFVPTRYYAGPDKK</sequence>
<evidence type="ECO:0000256" key="5">
    <source>
        <dbReference type="ARBA" id="ARBA00031395"/>
    </source>
</evidence>
<keyword evidence="3 8" id="KW-0032">Aminotransferase</keyword>
<dbReference type="InterPro" id="IPR028896">
    <property type="entry name" value="GcvT/YgfZ/DmdA"/>
</dbReference>
<keyword evidence="8" id="KW-0809">Transit peptide</keyword>
<keyword evidence="12" id="KW-0489">Methyltransferase</keyword>
<feature type="binding site" evidence="7">
    <location>
        <position position="284"/>
    </location>
    <ligand>
        <name>substrate</name>
    </ligand>
</feature>
<comment type="similarity">
    <text evidence="1 8">Belongs to the GcvT family.</text>
</comment>
<dbReference type="PIRSF" id="PIRSF006487">
    <property type="entry name" value="GcvT"/>
    <property type="match status" value="1"/>
</dbReference>
<dbReference type="InterPro" id="IPR013977">
    <property type="entry name" value="GcvT_C"/>
</dbReference>
<dbReference type="Gene3D" id="4.10.1250.10">
    <property type="entry name" value="Aminomethyltransferase fragment"/>
    <property type="match status" value="1"/>
</dbReference>
<dbReference type="Gene3D" id="3.30.1360.120">
    <property type="entry name" value="Probable tRNA modification gtpase trme, domain 1"/>
    <property type="match status" value="1"/>
</dbReference>
<evidence type="ECO:0000256" key="3">
    <source>
        <dbReference type="ARBA" id="ARBA00022576"/>
    </source>
</evidence>
<proteinExistence type="inferred from homology"/>
<dbReference type="Proteomes" id="UP000499080">
    <property type="component" value="Unassembled WGS sequence"/>
</dbReference>
<dbReference type="GO" id="GO:0006546">
    <property type="term" value="P:glycine catabolic process"/>
    <property type="evidence" value="ECO:0007669"/>
    <property type="project" value="InterPro"/>
</dbReference>
<evidence type="ECO:0000313" key="13">
    <source>
        <dbReference type="Proteomes" id="UP000499080"/>
    </source>
</evidence>
<comment type="subunit">
    <text evidence="8">The glycine cleavage system is composed of four proteins: P, T, L and H.</text>
</comment>
<evidence type="ECO:0000259" key="11">
    <source>
        <dbReference type="Pfam" id="PF08669"/>
    </source>
</evidence>
<accession>A0A4Y2E3V1</accession>
<gene>
    <name evidence="12" type="primary">AMT_0</name>
    <name evidence="12" type="ORF">AVEN_81475_1</name>
</gene>
<dbReference type="Pfam" id="PF01571">
    <property type="entry name" value="GCV_T"/>
    <property type="match status" value="1"/>
</dbReference>
<dbReference type="GO" id="GO:0004047">
    <property type="term" value="F:aminomethyltransferase activity"/>
    <property type="evidence" value="ECO:0007669"/>
    <property type="project" value="UniProtKB-EC"/>
</dbReference>
<evidence type="ECO:0000256" key="2">
    <source>
        <dbReference type="ARBA" id="ARBA00012616"/>
    </source>
</evidence>
<comment type="function">
    <text evidence="8">The glycine cleavage system catalyzes the degradation of glycine.</text>
</comment>
<feature type="region of interest" description="Disordered" evidence="9">
    <location>
        <begin position="1"/>
        <end position="20"/>
    </location>
</feature>
<evidence type="ECO:0000256" key="7">
    <source>
        <dbReference type="PIRSR" id="PIRSR006487-1"/>
    </source>
</evidence>
<evidence type="ECO:0000256" key="8">
    <source>
        <dbReference type="RuleBase" id="RU003981"/>
    </source>
</evidence>
<keyword evidence="4 8" id="KW-0808">Transferase</keyword>
<dbReference type="NCBIfam" id="TIGR00528">
    <property type="entry name" value="gcvT"/>
    <property type="match status" value="1"/>
</dbReference>
<dbReference type="GO" id="GO:0008483">
    <property type="term" value="F:transaminase activity"/>
    <property type="evidence" value="ECO:0007669"/>
    <property type="project" value="UniProtKB-KW"/>
</dbReference>
<dbReference type="SUPFAM" id="SSF101790">
    <property type="entry name" value="Aminomethyltransferase beta-barrel domain"/>
    <property type="match status" value="1"/>
</dbReference>
<comment type="subcellular location">
    <subcellularLocation>
        <location evidence="8">Mitochondrion</location>
    </subcellularLocation>
</comment>
<evidence type="ECO:0000313" key="12">
    <source>
        <dbReference type="EMBL" id="GBM22718.1"/>
    </source>
</evidence>
<dbReference type="GO" id="GO:0032259">
    <property type="term" value="P:methylation"/>
    <property type="evidence" value="ECO:0007669"/>
    <property type="project" value="UniProtKB-KW"/>
</dbReference>
<dbReference type="EC" id="2.1.2.10" evidence="2 8"/>
<dbReference type="Gene3D" id="2.40.30.110">
    <property type="entry name" value="Aminomethyltransferase beta-barrel domains"/>
    <property type="match status" value="1"/>
</dbReference>
<dbReference type="InterPro" id="IPR027266">
    <property type="entry name" value="TrmE/GcvT-like"/>
</dbReference>
<dbReference type="Gene3D" id="3.30.70.1400">
    <property type="entry name" value="Aminomethyltransferase beta-barrel domains"/>
    <property type="match status" value="1"/>
</dbReference>
<protein>
    <recommendedName>
        <fullName evidence="2 8">Aminomethyltransferase</fullName>
        <ecNumber evidence="2 8">2.1.2.10</ecNumber>
    </recommendedName>
    <alternativeName>
        <fullName evidence="5 8">Glycine cleavage system T protein</fullName>
    </alternativeName>
</protein>
<dbReference type="OrthoDB" id="10263536at2759"/>